<sequence>MAADHGEPGILKLNTEIERLEKELAEQTNLAEERLEQLKYLQAEFDNFRKWSEKEKGSVITHANENLIKDLLVILDDFEQSLPSLEDEKNQKGVRMVYQKMVKILADYGLEPIECIGKKSDPHFHEVVCRKQCTDEPGTIVEEIGKGYCLKSKVIRPSKVMVAETISEEKGEKNGEREDNRD</sequence>
<keyword evidence="3" id="KW-0346">Stress response</keyword>
<feature type="coiled-coil region" evidence="5">
    <location>
        <begin position="10"/>
        <end position="37"/>
    </location>
</feature>
<dbReference type="GO" id="GO:0051082">
    <property type="term" value="F:unfolded protein binding"/>
    <property type="evidence" value="ECO:0007669"/>
    <property type="project" value="TreeGrafter"/>
</dbReference>
<comment type="subcellular location">
    <subcellularLocation>
        <location evidence="3">Cytoplasm</location>
    </subcellularLocation>
</comment>
<dbReference type="GeneID" id="76835172"/>
<comment type="function">
    <text evidence="3">Participates actively in the response to hyperosmotic and heat shock by preventing the aggregation of stress-denatured proteins, in association with DnaK and GrpE. It is the nucleotide exchange factor for DnaK and may function as a thermosensor. Unfolded proteins bind initially to DnaJ; upon interaction with the DnaJ-bound protein, DnaK hydrolyzes its bound ATP, resulting in the formation of a stable complex. GrpE releases ADP from DnaK; ATP binding to DnaK triggers the release of the substrate protein, thus completing the reaction cycle. Several rounds of ATP-dependent interactions between DnaJ, DnaK and GrpE are required for fully efficient folding.</text>
</comment>
<accession>A0A9X9S2W6</accession>
<dbReference type="GO" id="GO:0000774">
    <property type="term" value="F:adenyl-nucleotide exchange factor activity"/>
    <property type="evidence" value="ECO:0007669"/>
    <property type="project" value="InterPro"/>
</dbReference>
<dbReference type="InterPro" id="IPR009012">
    <property type="entry name" value="GrpE_head"/>
</dbReference>
<comment type="similarity">
    <text evidence="1 3 4">Belongs to the GrpE family.</text>
</comment>
<proteinExistence type="inferred from homology"/>
<dbReference type="SUPFAM" id="SSF51064">
    <property type="entry name" value="Head domain of nucleotide exchange factor GrpE"/>
    <property type="match status" value="1"/>
</dbReference>
<dbReference type="PANTHER" id="PTHR21237">
    <property type="entry name" value="GRPE PROTEIN"/>
    <property type="match status" value="1"/>
</dbReference>
<keyword evidence="7" id="KW-1185">Reference proteome</keyword>
<dbReference type="EMBL" id="CP113361">
    <property type="protein sequence ID" value="WAI00502.1"/>
    <property type="molecule type" value="Genomic_DNA"/>
</dbReference>
<dbReference type="RefSeq" id="WP_268185701.1">
    <property type="nucleotide sequence ID" value="NZ_CP113361.1"/>
</dbReference>
<dbReference type="Gene3D" id="2.30.22.10">
    <property type="entry name" value="Head domain of nucleotide exchange factor GrpE"/>
    <property type="match status" value="1"/>
</dbReference>
<dbReference type="Proteomes" id="UP001163096">
    <property type="component" value="Chromosome"/>
</dbReference>
<comment type="subunit">
    <text evidence="3">Homodimer.</text>
</comment>
<dbReference type="AlphaFoldDB" id="A0A9X9S2W6"/>
<dbReference type="Gene3D" id="3.90.20.20">
    <property type="match status" value="1"/>
</dbReference>
<keyword evidence="3" id="KW-0963">Cytoplasm</keyword>
<evidence type="ECO:0000256" key="5">
    <source>
        <dbReference type="SAM" id="Coils"/>
    </source>
</evidence>
<dbReference type="Pfam" id="PF01025">
    <property type="entry name" value="GrpE"/>
    <property type="match status" value="1"/>
</dbReference>
<evidence type="ECO:0000313" key="7">
    <source>
        <dbReference type="Proteomes" id="UP001163096"/>
    </source>
</evidence>
<evidence type="ECO:0000256" key="2">
    <source>
        <dbReference type="ARBA" id="ARBA00023186"/>
    </source>
</evidence>
<dbReference type="InterPro" id="IPR013805">
    <property type="entry name" value="GrpE_CC"/>
</dbReference>
<reference evidence="6" key="1">
    <citation type="submission" date="2022-11" db="EMBL/GenBank/DDBJ databases">
        <title>Complete genome sequence of Methanogenium organophilum DSM 3596.</title>
        <authorList>
            <person name="Chen S.-C."/>
            <person name="Lai S.-J."/>
            <person name="You Y.-T."/>
        </authorList>
    </citation>
    <scope>NUCLEOTIDE SEQUENCE</scope>
    <source>
        <strain evidence="6">DSM 3596</strain>
    </source>
</reference>
<evidence type="ECO:0000256" key="4">
    <source>
        <dbReference type="RuleBase" id="RU004478"/>
    </source>
</evidence>
<dbReference type="GO" id="GO:0042803">
    <property type="term" value="F:protein homodimerization activity"/>
    <property type="evidence" value="ECO:0007669"/>
    <property type="project" value="InterPro"/>
</dbReference>
<dbReference type="GO" id="GO:0051087">
    <property type="term" value="F:protein-folding chaperone binding"/>
    <property type="evidence" value="ECO:0007669"/>
    <property type="project" value="InterPro"/>
</dbReference>
<dbReference type="HAMAP" id="MF_01151">
    <property type="entry name" value="GrpE"/>
    <property type="match status" value="1"/>
</dbReference>
<keyword evidence="5" id="KW-0175">Coiled coil</keyword>
<dbReference type="InterPro" id="IPR000740">
    <property type="entry name" value="GrpE"/>
</dbReference>
<organism evidence="6 7">
    <name type="scientific">Methanogenium organophilum</name>
    <dbReference type="NCBI Taxonomy" id="2199"/>
    <lineage>
        <taxon>Archaea</taxon>
        <taxon>Methanobacteriati</taxon>
        <taxon>Methanobacteriota</taxon>
        <taxon>Stenosarchaea group</taxon>
        <taxon>Methanomicrobia</taxon>
        <taxon>Methanomicrobiales</taxon>
        <taxon>Methanomicrobiaceae</taxon>
        <taxon>Methanogenium</taxon>
    </lineage>
</organism>
<name>A0A9X9S2W6_METOG</name>
<keyword evidence="2 3" id="KW-0143">Chaperone</keyword>
<dbReference type="PRINTS" id="PR00773">
    <property type="entry name" value="GRPEPROTEIN"/>
</dbReference>
<dbReference type="SUPFAM" id="SSF58014">
    <property type="entry name" value="Coiled-coil domain of nucleotide exchange factor GrpE"/>
    <property type="match status" value="1"/>
</dbReference>
<dbReference type="PANTHER" id="PTHR21237:SF23">
    <property type="entry name" value="GRPE PROTEIN HOMOLOG, MITOCHONDRIAL"/>
    <property type="match status" value="1"/>
</dbReference>
<dbReference type="KEGG" id="mou:OU421_08680"/>
<dbReference type="GO" id="GO:0005737">
    <property type="term" value="C:cytoplasm"/>
    <property type="evidence" value="ECO:0007669"/>
    <property type="project" value="UniProtKB-SubCell"/>
</dbReference>
<evidence type="ECO:0000256" key="1">
    <source>
        <dbReference type="ARBA" id="ARBA00009054"/>
    </source>
</evidence>
<evidence type="ECO:0000256" key="3">
    <source>
        <dbReference type="HAMAP-Rule" id="MF_01151"/>
    </source>
</evidence>
<dbReference type="GO" id="GO:0006457">
    <property type="term" value="P:protein folding"/>
    <property type="evidence" value="ECO:0007669"/>
    <property type="project" value="InterPro"/>
</dbReference>
<dbReference type="CDD" id="cd00446">
    <property type="entry name" value="GrpE"/>
    <property type="match status" value="1"/>
</dbReference>
<gene>
    <name evidence="3" type="primary">grpE</name>
    <name evidence="6" type="ORF">OU421_08680</name>
</gene>
<evidence type="ECO:0000313" key="6">
    <source>
        <dbReference type="EMBL" id="WAI00502.1"/>
    </source>
</evidence>
<protein>
    <recommendedName>
        <fullName evidence="3">Protein GrpE</fullName>
    </recommendedName>
    <alternativeName>
        <fullName evidence="3">HSP-70 cofactor</fullName>
    </alternativeName>
</protein>